<dbReference type="SUPFAM" id="SSF56399">
    <property type="entry name" value="ADP-ribosylation"/>
    <property type="match status" value="1"/>
</dbReference>
<dbReference type="InterPro" id="IPR019734">
    <property type="entry name" value="TPR_rpt"/>
</dbReference>
<dbReference type="Pfam" id="PF13374">
    <property type="entry name" value="TPR_10"/>
    <property type="match status" value="1"/>
</dbReference>
<gene>
    <name evidence="6" type="ORF">OVN521_LOCUS17309</name>
</gene>
<evidence type="ECO:0000256" key="4">
    <source>
        <dbReference type="SAM" id="MobiDB-lite"/>
    </source>
</evidence>
<dbReference type="SUPFAM" id="SSF48452">
    <property type="entry name" value="TPR-like"/>
    <property type="match status" value="1"/>
</dbReference>
<feature type="repeat" description="TPR" evidence="3">
    <location>
        <begin position="666"/>
        <end position="699"/>
    </location>
</feature>
<dbReference type="Gene3D" id="1.25.40.10">
    <property type="entry name" value="Tetratricopeptide repeat domain"/>
    <property type="match status" value="2"/>
</dbReference>
<dbReference type="Gene3D" id="3.90.176.10">
    <property type="entry name" value="Toxin ADP-ribosyltransferase, Chain A, domain 1"/>
    <property type="match status" value="1"/>
</dbReference>
<dbReference type="PANTHER" id="PTHR45641">
    <property type="entry name" value="TETRATRICOPEPTIDE REPEAT PROTEIN (AFU_ORTHOLOGUE AFUA_6G03870)"/>
    <property type="match status" value="1"/>
</dbReference>
<name>A0A819RJG6_9BILA</name>
<dbReference type="EMBL" id="CAJOBG010002989">
    <property type="protein sequence ID" value="CAF4039655.1"/>
    <property type="molecule type" value="Genomic_DNA"/>
</dbReference>
<dbReference type="InterPro" id="IPR011990">
    <property type="entry name" value="TPR-like_helical_dom_sf"/>
</dbReference>
<dbReference type="Pfam" id="PF13424">
    <property type="entry name" value="TPR_12"/>
    <property type="match status" value="2"/>
</dbReference>
<evidence type="ECO:0000313" key="7">
    <source>
        <dbReference type="Proteomes" id="UP000663866"/>
    </source>
</evidence>
<dbReference type="SMART" id="SM00028">
    <property type="entry name" value="TPR"/>
    <property type="match status" value="5"/>
</dbReference>
<reference evidence="6" key="1">
    <citation type="submission" date="2021-02" db="EMBL/GenBank/DDBJ databases">
        <authorList>
            <person name="Nowell W R."/>
        </authorList>
    </citation>
    <scope>NUCLEOTIDE SEQUENCE</scope>
</reference>
<proteinExistence type="predicted"/>
<protein>
    <submittedName>
        <fullName evidence="6">Uncharacterized protein</fullName>
    </submittedName>
</protein>
<evidence type="ECO:0000313" key="6">
    <source>
        <dbReference type="EMBL" id="CAF4039655.1"/>
    </source>
</evidence>
<comment type="caution">
    <text evidence="6">The sequence shown here is derived from an EMBL/GenBank/DDBJ whole genome shotgun (WGS) entry which is preliminary data.</text>
</comment>
<organism evidence="6 7">
    <name type="scientific">Rotaria magnacalcarata</name>
    <dbReference type="NCBI Taxonomy" id="392030"/>
    <lineage>
        <taxon>Eukaryota</taxon>
        <taxon>Metazoa</taxon>
        <taxon>Spiralia</taxon>
        <taxon>Gnathifera</taxon>
        <taxon>Rotifera</taxon>
        <taxon>Eurotatoria</taxon>
        <taxon>Bdelloidea</taxon>
        <taxon>Philodinida</taxon>
        <taxon>Philodinidae</taxon>
        <taxon>Rotaria</taxon>
    </lineage>
</organism>
<feature type="transmembrane region" description="Helical" evidence="5">
    <location>
        <begin position="87"/>
        <end position="112"/>
    </location>
</feature>
<dbReference type="PANTHER" id="PTHR45641:SF19">
    <property type="entry name" value="NEPHROCYSTIN-3"/>
    <property type="match status" value="1"/>
</dbReference>
<keyword evidence="7" id="KW-1185">Reference proteome</keyword>
<feature type="region of interest" description="Disordered" evidence="4">
    <location>
        <begin position="48"/>
        <end position="69"/>
    </location>
</feature>
<evidence type="ECO:0000256" key="2">
    <source>
        <dbReference type="ARBA" id="ARBA00022803"/>
    </source>
</evidence>
<keyword evidence="2 3" id="KW-0802">TPR repeat</keyword>
<evidence type="ECO:0000256" key="5">
    <source>
        <dbReference type="SAM" id="Phobius"/>
    </source>
</evidence>
<accession>A0A819RJG6</accession>
<dbReference type="AlphaFoldDB" id="A0A819RJG6"/>
<keyword evidence="5" id="KW-0812">Transmembrane</keyword>
<dbReference type="Proteomes" id="UP000663866">
    <property type="component" value="Unassembled WGS sequence"/>
</dbReference>
<keyword evidence="5" id="KW-1133">Transmembrane helix</keyword>
<keyword evidence="5" id="KW-0472">Membrane</keyword>
<feature type="transmembrane region" description="Helical" evidence="5">
    <location>
        <begin position="140"/>
        <end position="162"/>
    </location>
</feature>
<sequence length="847" mass="98191">MRINKYGIRSQLKAFADRNTIFGWVEWKQRISVYAEFHCHRTIDLIKQDKSSKSPPHSSLSTPSSSESCSKSAKDLLKRLTTKESRLPFFFIVLCLWLSACVIFERGLIISFETVDNAIPLVYYNCNWGTIPNLQILRSIFTWFHTVAAITTYTLVNLLILISFTRRIHRYGIENVVSSLADFQMDSKYDDCSNASNKQRSGRQRRNLETNMVVWLVVNGNNMHNEFRETINFHEIFDDINECIDYVTHCQSEKIFFILSESVYDAIVPVIHNLAQIHAIYILAENKTLEYPVEQYAKVRGMYNTVHNVHEAIAQEVAVFAGIKDFTISCMPASSSDSISLSNRLEASFMYFQLLIDVLLSINVGNAKQDMINKCRQQYDGNEVQLKTIDDFEKSYTFNTAIQWYTSDTFIYRILNKALRVQDIDTLFKIRFFIKDLHLQLEKLYENDEKKQSGTLVVYRGQLLAADEFEKIRQNIGGFLSINSFMSTTDDRNLALIYSGYGLQRPSNESILFEMTVDQEKCQRPFHHIRALSNFVNENEILFSMGMVCRIQSIEEIAGVWHISLTSNDENDEDLRKLRLHIRQELYDTTDMTPFGQLLSKMGEYDKLVQFYLLMLAEISDDNEKLIMFHSHLGATYNDLRRYEEALIHLKKVTELEAQENSMSCAETFANIGIVYHSMENYPEAMTYMLKAQDIVENHCPQYEAKLSIMYNNIGTVFCQMNDLSNAYLYYEKSLAIKKKILPLNHPSFASTCNNLAEISFKRGDYEDALRQFLEVLDIDLRTLPPYHISLANTYHNIGFTQMEQKNYAQALENITKALDIAKKSNHPDMHEYQKLIDTIASEMIIK</sequence>
<feature type="compositionally biased region" description="Low complexity" evidence="4">
    <location>
        <begin position="53"/>
        <end position="69"/>
    </location>
</feature>
<evidence type="ECO:0000256" key="1">
    <source>
        <dbReference type="ARBA" id="ARBA00022737"/>
    </source>
</evidence>
<feature type="repeat" description="TPR" evidence="3">
    <location>
        <begin position="750"/>
        <end position="783"/>
    </location>
</feature>
<evidence type="ECO:0000256" key="3">
    <source>
        <dbReference type="PROSITE-ProRule" id="PRU00339"/>
    </source>
</evidence>
<dbReference type="PROSITE" id="PS50005">
    <property type="entry name" value="TPR"/>
    <property type="match status" value="5"/>
</dbReference>
<feature type="repeat" description="TPR" evidence="3">
    <location>
        <begin position="708"/>
        <end position="741"/>
    </location>
</feature>
<dbReference type="PROSITE" id="PS51996">
    <property type="entry name" value="TR_MART"/>
    <property type="match status" value="1"/>
</dbReference>
<feature type="repeat" description="TPR" evidence="3">
    <location>
        <begin position="627"/>
        <end position="660"/>
    </location>
</feature>
<keyword evidence="1" id="KW-0677">Repeat</keyword>
<feature type="repeat" description="TPR" evidence="3">
    <location>
        <begin position="792"/>
        <end position="825"/>
    </location>
</feature>